<dbReference type="InterPro" id="IPR014729">
    <property type="entry name" value="Rossmann-like_a/b/a_fold"/>
</dbReference>
<evidence type="ECO:0000256" key="7">
    <source>
        <dbReference type="ARBA" id="ARBA00048539"/>
    </source>
</evidence>
<proteinExistence type="inferred from homology"/>
<comment type="subcellular location">
    <subcellularLocation>
        <location evidence="1 8">Cytoplasm</location>
    </subcellularLocation>
</comment>
<dbReference type="Pfam" id="PF11734">
    <property type="entry name" value="TilS_C"/>
    <property type="match status" value="1"/>
</dbReference>
<dbReference type="GO" id="GO:0005524">
    <property type="term" value="F:ATP binding"/>
    <property type="evidence" value="ECO:0007669"/>
    <property type="project" value="UniProtKB-UniRule"/>
</dbReference>
<gene>
    <name evidence="8" type="primary">tilS</name>
    <name evidence="10" type="ORF">LARV_02146</name>
</gene>
<evidence type="ECO:0000313" key="10">
    <source>
        <dbReference type="EMBL" id="GAP14378.1"/>
    </source>
</evidence>
<keyword evidence="5 8" id="KW-0547">Nucleotide-binding</keyword>
<evidence type="ECO:0000256" key="4">
    <source>
        <dbReference type="ARBA" id="ARBA00022694"/>
    </source>
</evidence>
<evidence type="ECO:0000259" key="9">
    <source>
        <dbReference type="SMART" id="SM00977"/>
    </source>
</evidence>
<dbReference type="STRING" id="360412.LARV_02146"/>
<evidence type="ECO:0000256" key="8">
    <source>
        <dbReference type="HAMAP-Rule" id="MF_01161"/>
    </source>
</evidence>
<dbReference type="GO" id="GO:0032267">
    <property type="term" value="F:tRNA(Ile)-lysidine synthase activity"/>
    <property type="evidence" value="ECO:0007669"/>
    <property type="project" value="UniProtKB-EC"/>
</dbReference>
<reference evidence="10" key="1">
    <citation type="submission" date="2015-07" db="EMBL/GenBank/DDBJ databases">
        <title>Draft Genome Sequences of Anaerolinea thermolimosa IMO-1, Bellilinea caldifistulae GOMI-1, Leptolinea tardivitalis YMTK-2, Levilinea saccharolytica KIBI-1,Longilinea arvoryzae KOME-1, Previously Described as Members of the Anaerolineaceae (Chloroflexi).</title>
        <authorList>
            <person name="Sekiguchi Y."/>
            <person name="Ohashi A."/>
            <person name="Matsuura N."/>
            <person name="Tourlousse M.D."/>
        </authorList>
    </citation>
    <scope>NUCLEOTIDE SEQUENCE [LARGE SCALE GENOMIC DNA]</scope>
    <source>
        <strain evidence="10">KOME-1</strain>
    </source>
</reference>
<dbReference type="Gene3D" id="3.40.50.620">
    <property type="entry name" value="HUPs"/>
    <property type="match status" value="1"/>
</dbReference>
<dbReference type="NCBIfam" id="TIGR02433">
    <property type="entry name" value="lysidine_TilS_C"/>
    <property type="match status" value="1"/>
</dbReference>
<dbReference type="HAMAP" id="MF_01161">
    <property type="entry name" value="tRNA_Ile_lys_synt"/>
    <property type="match status" value="1"/>
</dbReference>
<dbReference type="RefSeq" id="WP_083522495.1">
    <property type="nucleotide sequence ID" value="NZ_DF967972.1"/>
</dbReference>
<feature type="binding site" evidence="8">
    <location>
        <begin position="26"/>
        <end position="31"/>
    </location>
    <ligand>
        <name>ATP</name>
        <dbReference type="ChEBI" id="CHEBI:30616"/>
    </ligand>
</feature>
<sequence>MLERIRETALNDCKLPPGATVLVGVSGGPDSLCLVVALQRLGFHPIAAYFDHQLRAEAESESRQVEALAAKLGIRFTAGRGNVAEVARLNGQSIEAAAREMRYRFLFSRAREFQAEAVAVGHNANDQVETVLMHILRGSGLDGLRGMPFRVLSGWDDQIPLVRPLLRCWREEIVSFCAAAGLQPVLDRSNLEPVYFRNRIRLILMPEIEKQAPGAGERIWKLSQLADDELKWLDALEQQAWSDCMLEVTPGSVRFDLAAVRALAAPLQRRLIRRAAQILRPAGEGMDFGNLKRAADFIQSPRSDRKIELVQKLELRAQGKELILFTRNHSADLSRYPQMGISDPVVLQLPGGQALGNGWEITAEVCDPPDPGAIMAPRNQLQLEAWLDVDSLSETLEIRQPQAGDRFQPLGMPAGSQKLSDFWINRHIPAEARRAWPLVFSAGEIAWVPGFSPADRFRVREQTSRCVHLRIHRVER</sequence>
<dbReference type="PANTHER" id="PTHR43033">
    <property type="entry name" value="TRNA(ILE)-LYSIDINE SYNTHASE-RELATED"/>
    <property type="match status" value="1"/>
</dbReference>
<dbReference type="SUPFAM" id="SSF52402">
    <property type="entry name" value="Adenine nucleotide alpha hydrolases-like"/>
    <property type="match status" value="1"/>
</dbReference>
<dbReference type="InterPro" id="IPR012795">
    <property type="entry name" value="tRNA_Ile_lys_synt_N"/>
</dbReference>
<dbReference type="GO" id="GO:0006400">
    <property type="term" value="P:tRNA modification"/>
    <property type="evidence" value="ECO:0007669"/>
    <property type="project" value="UniProtKB-UniRule"/>
</dbReference>
<comment type="similarity">
    <text evidence="8">Belongs to the tRNA(Ile)-lysidine synthase family.</text>
</comment>
<evidence type="ECO:0000256" key="1">
    <source>
        <dbReference type="ARBA" id="ARBA00004496"/>
    </source>
</evidence>
<organism evidence="10">
    <name type="scientific">Longilinea arvoryzae</name>
    <dbReference type="NCBI Taxonomy" id="360412"/>
    <lineage>
        <taxon>Bacteria</taxon>
        <taxon>Bacillati</taxon>
        <taxon>Chloroflexota</taxon>
        <taxon>Anaerolineae</taxon>
        <taxon>Anaerolineales</taxon>
        <taxon>Anaerolineaceae</taxon>
        <taxon>Longilinea</taxon>
    </lineage>
</organism>
<dbReference type="InterPro" id="IPR012796">
    <property type="entry name" value="Lysidine-tRNA-synth_C"/>
</dbReference>
<keyword evidence="3 8" id="KW-0436">Ligase</keyword>
<keyword evidence="11" id="KW-1185">Reference proteome</keyword>
<dbReference type="GO" id="GO:0005737">
    <property type="term" value="C:cytoplasm"/>
    <property type="evidence" value="ECO:0007669"/>
    <property type="project" value="UniProtKB-SubCell"/>
</dbReference>
<evidence type="ECO:0000256" key="6">
    <source>
        <dbReference type="ARBA" id="ARBA00022840"/>
    </source>
</evidence>
<comment type="domain">
    <text evidence="8">The N-terminal region contains the highly conserved SGGXDS motif, predicted to be a P-loop motif involved in ATP binding.</text>
</comment>
<comment type="function">
    <text evidence="8">Ligates lysine onto the cytidine present at position 34 of the AUA codon-specific tRNA(Ile) that contains the anticodon CAU, in an ATP-dependent manner. Cytidine is converted to lysidine, thus changing the amino acid specificity of the tRNA from methionine to isoleucine.</text>
</comment>
<accession>A0A0S7BL20</accession>
<dbReference type="OrthoDB" id="9807403at2"/>
<evidence type="ECO:0000256" key="2">
    <source>
        <dbReference type="ARBA" id="ARBA00022490"/>
    </source>
</evidence>
<name>A0A0S7BL20_9CHLR</name>
<evidence type="ECO:0000313" key="11">
    <source>
        <dbReference type="Proteomes" id="UP000055060"/>
    </source>
</evidence>
<dbReference type="PANTHER" id="PTHR43033:SF1">
    <property type="entry name" value="TRNA(ILE)-LYSIDINE SYNTHASE-RELATED"/>
    <property type="match status" value="1"/>
</dbReference>
<keyword evidence="4 8" id="KW-0819">tRNA processing</keyword>
<dbReference type="InterPro" id="IPR012094">
    <property type="entry name" value="tRNA_Ile_lys_synt"/>
</dbReference>
<protein>
    <recommendedName>
        <fullName evidence="8">tRNA(Ile)-lysidine synthase</fullName>
        <ecNumber evidence="8">6.3.4.19</ecNumber>
    </recommendedName>
    <alternativeName>
        <fullName evidence="8">tRNA(Ile)-2-lysyl-cytidine synthase</fullName>
    </alternativeName>
    <alternativeName>
        <fullName evidence="8">tRNA(Ile)-lysidine synthetase</fullName>
    </alternativeName>
</protein>
<dbReference type="SMART" id="SM00977">
    <property type="entry name" value="TilS_C"/>
    <property type="match status" value="1"/>
</dbReference>
<dbReference type="EC" id="6.3.4.19" evidence="8"/>
<feature type="domain" description="Lysidine-tRNA(Ile) synthetase C-terminal" evidence="9">
    <location>
        <begin position="396"/>
        <end position="469"/>
    </location>
</feature>
<keyword evidence="6 8" id="KW-0067">ATP-binding</keyword>
<evidence type="ECO:0000256" key="5">
    <source>
        <dbReference type="ARBA" id="ARBA00022741"/>
    </source>
</evidence>
<dbReference type="Pfam" id="PF01171">
    <property type="entry name" value="ATP_bind_3"/>
    <property type="match status" value="1"/>
</dbReference>
<dbReference type="SUPFAM" id="SSF56037">
    <property type="entry name" value="PheT/TilS domain"/>
    <property type="match status" value="1"/>
</dbReference>
<dbReference type="Proteomes" id="UP000055060">
    <property type="component" value="Unassembled WGS sequence"/>
</dbReference>
<dbReference type="InterPro" id="IPR011063">
    <property type="entry name" value="TilS/TtcA_N"/>
</dbReference>
<evidence type="ECO:0000256" key="3">
    <source>
        <dbReference type="ARBA" id="ARBA00022598"/>
    </source>
</evidence>
<dbReference type="SUPFAM" id="SSF82829">
    <property type="entry name" value="MesJ substrate recognition domain-like"/>
    <property type="match status" value="1"/>
</dbReference>
<comment type="catalytic activity">
    <reaction evidence="7 8">
        <text>cytidine(34) in tRNA(Ile2) + L-lysine + ATP = lysidine(34) in tRNA(Ile2) + AMP + diphosphate + H(+)</text>
        <dbReference type="Rhea" id="RHEA:43744"/>
        <dbReference type="Rhea" id="RHEA-COMP:10625"/>
        <dbReference type="Rhea" id="RHEA-COMP:10670"/>
        <dbReference type="ChEBI" id="CHEBI:15378"/>
        <dbReference type="ChEBI" id="CHEBI:30616"/>
        <dbReference type="ChEBI" id="CHEBI:32551"/>
        <dbReference type="ChEBI" id="CHEBI:33019"/>
        <dbReference type="ChEBI" id="CHEBI:82748"/>
        <dbReference type="ChEBI" id="CHEBI:83665"/>
        <dbReference type="ChEBI" id="CHEBI:456215"/>
        <dbReference type="EC" id="6.3.4.19"/>
    </reaction>
</comment>
<dbReference type="NCBIfam" id="TIGR02432">
    <property type="entry name" value="lysidine_TilS_N"/>
    <property type="match status" value="1"/>
</dbReference>
<dbReference type="EMBL" id="DF967972">
    <property type="protein sequence ID" value="GAP14378.1"/>
    <property type="molecule type" value="Genomic_DNA"/>
</dbReference>
<keyword evidence="2 8" id="KW-0963">Cytoplasm</keyword>
<dbReference type="AlphaFoldDB" id="A0A0S7BL20"/>
<dbReference type="CDD" id="cd01992">
    <property type="entry name" value="TilS_N"/>
    <property type="match status" value="1"/>
</dbReference>